<feature type="compositionally biased region" description="Basic residues" evidence="10">
    <location>
        <begin position="693"/>
        <end position="702"/>
    </location>
</feature>
<evidence type="ECO:0000256" key="8">
    <source>
        <dbReference type="PROSITE-ProRule" id="PRU00552"/>
    </source>
</evidence>
<evidence type="ECO:0000313" key="15">
    <source>
        <dbReference type="Proteomes" id="UP000242875"/>
    </source>
</evidence>
<evidence type="ECO:0000256" key="6">
    <source>
        <dbReference type="ARBA" id="ARBA00022840"/>
    </source>
</evidence>
<accession>A0A261Y2L2</accession>
<comment type="similarity">
    <text evidence="9">Belongs to the DEAD box helicase family.</text>
</comment>
<dbReference type="AlphaFoldDB" id="A0A261Y2L2"/>
<keyword evidence="7" id="KW-0539">Nucleus</keyword>
<dbReference type="InterPro" id="IPR014001">
    <property type="entry name" value="Helicase_ATP-bd"/>
</dbReference>
<feature type="region of interest" description="Disordered" evidence="10">
    <location>
        <begin position="765"/>
        <end position="795"/>
    </location>
</feature>
<keyword evidence="15" id="KW-1185">Reference proteome</keyword>
<evidence type="ECO:0000259" key="12">
    <source>
        <dbReference type="PROSITE" id="PS51194"/>
    </source>
</evidence>
<dbReference type="EC" id="3.6.4.13" evidence="2"/>
<dbReference type="PROSITE" id="PS51194">
    <property type="entry name" value="HELICASE_CTER"/>
    <property type="match status" value="1"/>
</dbReference>
<evidence type="ECO:0000256" key="1">
    <source>
        <dbReference type="ARBA" id="ARBA00004123"/>
    </source>
</evidence>
<dbReference type="PROSITE" id="PS51192">
    <property type="entry name" value="HELICASE_ATP_BIND_1"/>
    <property type="match status" value="1"/>
</dbReference>
<feature type="region of interest" description="Disordered" evidence="10">
    <location>
        <begin position="1"/>
        <end position="138"/>
    </location>
</feature>
<evidence type="ECO:0000256" key="4">
    <source>
        <dbReference type="ARBA" id="ARBA00022801"/>
    </source>
</evidence>
<dbReference type="GO" id="GO:0016787">
    <property type="term" value="F:hydrolase activity"/>
    <property type="evidence" value="ECO:0007669"/>
    <property type="project" value="UniProtKB-KW"/>
</dbReference>
<evidence type="ECO:0000259" key="11">
    <source>
        <dbReference type="PROSITE" id="PS51192"/>
    </source>
</evidence>
<evidence type="ECO:0000256" key="7">
    <source>
        <dbReference type="ARBA" id="ARBA00023242"/>
    </source>
</evidence>
<reference evidence="14 15" key="1">
    <citation type="journal article" date="2017" name="Mycologia">
        <title>Bifiguratus adelaidae, gen. et sp. nov., a new member of Mucoromycotina in endophytic and soil-dwelling habitats.</title>
        <authorList>
            <person name="Torres-Cruz T.J."/>
            <person name="Billingsley Tobias T.L."/>
            <person name="Almatruk M."/>
            <person name="Hesse C."/>
            <person name="Kuske C.R."/>
            <person name="Desiro A."/>
            <person name="Benucci G.M."/>
            <person name="Bonito G."/>
            <person name="Stajich J.E."/>
            <person name="Dunlap C."/>
            <person name="Arnold A.E."/>
            <person name="Porras-Alfaro A."/>
        </authorList>
    </citation>
    <scope>NUCLEOTIDE SEQUENCE [LARGE SCALE GENOMIC DNA]</scope>
    <source>
        <strain evidence="14 15">AZ0501</strain>
    </source>
</reference>
<feature type="compositionally biased region" description="Basic and acidic residues" evidence="10">
    <location>
        <begin position="682"/>
        <end position="691"/>
    </location>
</feature>
<feature type="compositionally biased region" description="Acidic residues" evidence="10">
    <location>
        <begin position="40"/>
        <end position="50"/>
    </location>
</feature>
<dbReference type="EMBL" id="MVBO01000029">
    <property type="protein sequence ID" value="OZJ04808.1"/>
    <property type="molecule type" value="Genomic_DNA"/>
</dbReference>
<comment type="caution">
    <text evidence="14">The sequence shown here is derived from an EMBL/GenBank/DDBJ whole genome shotgun (WGS) entry which is preliminary data.</text>
</comment>
<feature type="compositionally biased region" description="Basic and acidic residues" evidence="10">
    <location>
        <begin position="124"/>
        <end position="138"/>
    </location>
</feature>
<feature type="short sequence motif" description="Q motif" evidence="8">
    <location>
        <begin position="283"/>
        <end position="311"/>
    </location>
</feature>
<dbReference type="SMART" id="SM00487">
    <property type="entry name" value="DEXDc"/>
    <property type="match status" value="1"/>
</dbReference>
<dbReference type="PANTHER" id="PTHR47958">
    <property type="entry name" value="ATP-DEPENDENT RNA HELICASE DBP3"/>
    <property type="match status" value="1"/>
</dbReference>
<feature type="region of interest" description="Disordered" evidence="10">
    <location>
        <begin position="680"/>
        <end position="720"/>
    </location>
</feature>
<sequence length="795" mass="88834">MKKFNFGPVKKRVESGGETASNRETAPQKRPTVSDFRDPLEEDDDDDDLIDYSSRKRKLVTLDNTDGNDGDKRQVVDKEDWEKEFDDVEGQSIGKRHVANAETSPIQNEADDEDDPLDAFMADMSDRAKQETTTGKEKACDQWRRNLLHIRRDDLEEDDNIESYVKHMRKKGVTVGKSNGAQYQRDENANSDEEVYAAAAAADLQTGYDSDDNILGFGNSVSSKKEIEPLPRVDHSEIDYLDFEKNFYEEHPDIAALTDDRVVEIRKKLNMHVSGAEVAKPCISFAHFGFEDSLLAVIRKLEFTEPSGIQKQAVPIALEGRDIIGIAKTGSGKTAAFVWPMLIHIMDQPELDRGDGPIGLILAPTRELAHQIHTEAKRFGKAYGLKTAVVYGGANKREQFLELRNGGVEILVATPGRLIDMIKMKATNLRRVTYLVLDEADRMFDLGFEPQVRSICDNIRPDRQTQTKLPSKALLFSATFQKKVERLARQVMTDPIRINIGGVGNSNEDITQSIEVLPDDTYKWDWLMSHLVPFTLEGSVIIFISRKEGVDELAKNLQNNGFECGALHGDLMQHERDKVLRDFKQNKFPALVATDVAARGLDIKSVRNVVNYDIARDIDSHVHRIGRTGRAGEKGTAYTLITSKEDRFAGELVRNLEQSSQPVPKSLMDLAMSNPRFRKSRNWRDHSEGGRGHGGRGRRGRGSWRGGCRGGSTSGDYAGNANTIPLGARNRSGIGAQPHFEPHLSSSFQEPAISSKYHTMLFKKPSTQAGGSQGLHSVAESGNVISNERRSRWDK</sequence>
<evidence type="ECO:0000256" key="10">
    <source>
        <dbReference type="SAM" id="MobiDB-lite"/>
    </source>
</evidence>
<keyword evidence="3 9" id="KW-0547">Nucleotide-binding</keyword>
<feature type="domain" description="DEAD-box RNA helicase Q" evidence="13">
    <location>
        <begin position="283"/>
        <end position="311"/>
    </location>
</feature>
<evidence type="ECO:0000259" key="13">
    <source>
        <dbReference type="PROSITE" id="PS51195"/>
    </source>
</evidence>
<dbReference type="CDD" id="cd18787">
    <property type="entry name" value="SF2_C_DEAD"/>
    <property type="match status" value="1"/>
</dbReference>
<gene>
    <name evidence="14" type="ORF">BZG36_02351</name>
</gene>
<evidence type="ECO:0000256" key="9">
    <source>
        <dbReference type="RuleBase" id="RU000492"/>
    </source>
</evidence>
<keyword evidence="6 9" id="KW-0067">ATP-binding</keyword>
<dbReference type="GO" id="GO:0003676">
    <property type="term" value="F:nucleic acid binding"/>
    <property type="evidence" value="ECO:0007669"/>
    <property type="project" value="InterPro"/>
</dbReference>
<feature type="domain" description="Helicase ATP-binding" evidence="11">
    <location>
        <begin position="314"/>
        <end position="498"/>
    </location>
</feature>
<dbReference type="SUPFAM" id="SSF52540">
    <property type="entry name" value="P-loop containing nucleoside triphosphate hydrolases"/>
    <property type="match status" value="1"/>
</dbReference>
<protein>
    <recommendedName>
        <fullName evidence="2">RNA helicase</fullName>
        <ecNumber evidence="2">3.6.4.13</ecNumber>
    </recommendedName>
</protein>
<dbReference type="InterPro" id="IPR001650">
    <property type="entry name" value="Helicase_C-like"/>
</dbReference>
<dbReference type="Gene3D" id="3.40.50.300">
    <property type="entry name" value="P-loop containing nucleotide triphosphate hydrolases"/>
    <property type="match status" value="2"/>
</dbReference>
<evidence type="ECO:0000256" key="2">
    <source>
        <dbReference type="ARBA" id="ARBA00012552"/>
    </source>
</evidence>
<organism evidence="14 15">
    <name type="scientific">Bifiguratus adelaidae</name>
    <dbReference type="NCBI Taxonomy" id="1938954"/>
    <lineage>
        <taxon>Eukaryota</taxon>
        <taxon>Fungi</taxon>
        <taxon>Fungi incertae sedis</taxon>
        <taxon>Mucoromycota</taxon>
        <taxon>Mucoromycotina</taxon>
        <taxon>Endogonomycetes</taxon>
        <taxon>Endogonales</taxon>
        <taxon>Endogonales incertae sedis</taxon>
        <taxon>Bifiguratus</taxon>
    </lineage>
</organism>
<dbReference type="PROSITE" id="PS00039">
    <property type="entry name" value="DEAD_ATP_HELICASE"/>
    <property type="match status" value="1"/>
</dbReference>
<feature type="compositionally biased region" description="Gly residues" evidence="10">
    <location>
        <begin position="703"/>
        <end position="713"/>
    </location>
</feature>
<evidence type="ECO:0000256" key="3">
    <source>
        <dbReference type="ARBA" id="ARBA00022741"/>
    </source>
</evidence>
<dbReference type="PROSITE" id="PS51195">
    <property type="entry name" value="Q_MOTIF"/>
    <property type="match status" value="1"/>
</dbReference>
<dbReference type="GO" id="GO:0003724">
    <property type="term" value="F:RNA helicase activity"/>
    <property type="evidence" value="ECO:0007669"/>
    <property type="project" value="UniProtKB-EC"/>
</dbReference>
<proteinExistence type="inferred from homology"/>
<dbReference type="InterPro" id="IPR027417">
    <property type="entry name" value="P-loop_NTPase"/>
</dbReference>
<comment type="subcellular location">
    <subcellularLocation>
        <location evidence="1">Nucleus</location>
    </subcellularLocation>
</comment>
<dbReference type="SMART" id="SM00490">
    <property type="entry name" value="HELICc"/>
    <property type="match status" value="1"/>
</dbReference>
<dbReference type="GO" id="GO:0005524">
    <property type="term" value="F:ATP binding"/>
    <property type="evidence" value="ECO:0007669"/>
    <property type="project" value="UniProtKB-KW"/>
</dbReference>
<name>A0A261Y2L2_9FUNG</name>
<keyword evidence="5 9" id="KW-0347">Helicase</keyword>
<dbReference type="Proteomes" id="UP000242875">
    <property type="component" value="Unassembled WGS sequence"/>
</dbReference>
<keyword evidence="4 9" id="KW-0378">Hydrolase</keyword>
<dbReference type="OrthoDB" id="196131at2759"/>
<dbReference type="InterPro" id="IPR000629">
    <property type="entry name" value="RNA-helicase_DEAD-box_CS"/>
</dbReference>
<dbReference type="Pfam" id="PF00270">
    <property type="entry name" value="DEAD"/>
    <property type="match status" value="1"/>
</dbReference>
<evidence type="ECO:0000256" key="5">
    <source>
        <dbReference type="ARBA" id="ARBA00022806"/>
    </source>
</evidence>
<feature type="domain" description="Helicase C-terminal" evidence="12">
    <location>
        <begin position="527"/>
        <end position="671"/>
    </location>
</feature>
<dbReference type="Pfam" id="PF00271">
    <property type="entry name" value="Helicase_C"/>
    <property type="match status" value="1"/>
</dbReference>
<feature type="compositionally biased region" description="Basic and acidic residues" evidence="10">
    <location>
        <begin position="69"/>
        <end position="81"/>
    </location>
</feature>
<dbReference type="FunFam" id="3.40.50.300:FF:000079">
    <property type="entry name" value="probable ATP-dependent RNA helicase DDX17"/>
    <property type="match status" value="1"/>
</dbReference>
<dbReference type="InterPro" id="IPR014014">
    <property type="entry name" value="RNA_helicase_DEAD_Q_motif"/>
</dbReference>
<dbReference type="GO" id="GO:0005634">
    <property type="term" value="C:nucleus"/>
    <property type="evidence" value="ECO:0007669"/>
    <property type="project" value="UniProtKB-SubCell"/>
</dbReference>
<dbReference type="InterPro" id="IPR011545">
    <property type="entry name" value="DEAD/DEAH_box_helicase_dom"/>
</dbReference>
<evidence type="ECO:0000313" key="14">
    <source>
        <dbReference type="EMBL" id="OZJ04808.1"/>
    </source>
</evidence>